<protein>
    <submittedName>
        <fullName evidence="1">Uncharacterized protein</fullName>
    </submittedName>
</protein>
<dbReference type="OrthoDB" id="5737962at2"/>
<dbReference type="STRING" id="1874317.BKP64_07690"/>
<gene>
    <name evidence="1" type="ORF">BKP64_07690</name>
</gene>
<evidence type="ECO:0000313" key="1">
    <source>
        <dbReference type="EMBL" id="AOY88062.1"/>
    </source>
</evidence>
<proteinExistence type="predicted"/>
<accession>A0A1D9GK91</accession>
<dbReference type="EMBL" id="CP017715">
    <property type="protein sequence ID" value="AOY88062.1"/>
    <property type="molecule type" value="Genomic_DNA"/>
</dbReference>
<name>A0A1D9GK91_9GAMM</name>
<keyword evidence="2" id="KW-1185">Reference proteome</keyword>
<dbReference type="KEGG" id="msq:BKP64_07690"/>
<sequence>MLNRSALILRYKEPAVRWINEADPNPDGPAITLEDVNEERTVYLIDEEVADTPEQLRKWVKANFRPLFESELGGWYVDPDLWPRKLTLKLFDEWFTVECHTMIFDTVGGPIEDDEI</sequence>
<dbReference type="AlphaFoldDB" id="A0A1D9GK91"/>
<organism evidence="1 2">
    <name type="scientific">Marinobacter salinus</name>
    <dbReference type="NCBI Taxonomy" id="1874317"/>
    <lineage>
        <taxon>Bacteria</taxon>
        <taxon>Pseudomonadati</taxon>
        <taxon>Pseudomonadota</taxon>
        <taxon>Gammaproteobacteria</taxon>
        <taxon>Pseudomonadales</taxon>
        <taxon>Marinobacteraceae</taxon>
        <taxon>Marinobacter</taxon>
    </lineage>
</organism>
<reference evidence="1 2" key="1">
    <citation type="submission" date="2016-10" db="EMBL/GenBank/DDBJ databases">
        <title>Marinobacter salinus sp. nov., a moderately halophilic bacterium isolated from a tidal flat environment.</title>
        <authorList>
            <person name="Park S.-J."/>
        </authorList>
    </citation>
    <scope>NUCLEOTIDE SEQUENCE [LARGE SCALE GENOMIC DNA]</scope>
    <source>
        <strain evidence="1 2">Hb8</strain>
    </source>
</reference>
<dbReference type="Proteomes" id="UP000177445">
    <property type="component" value="Chromosome"/>
</dbReference>
<evidence type="ECO:0000313" key="2">
    <source>
        <dbReference type="Proteomes" id="UP000177445"/>
    </source>
</evidence>